<reference evidence="4 5" key="1">
    <citation type="submission" date="2017-04" db="EMBL/GenBank/DDBJ databases">
        <title>Draft genome sequence of Tuber borchii Vittad., a whitish edible truffle.</title>
        <authorList>
            <consortium name="DOE Joint Genome Institute"/>
            <person name="Murat C."/>
            <person name="Kuo A."/>
            <person name="Barry K.W."/>
            <person name="Clum A."/>
            <person name="Dockter R.B."/>
            <person name="Fauchery L."/>
            <person name="Iotti M."/>
            <person name="Kohler A."/>
            <person name="Labutti K."/>
            <person name="Lindquist E.A."/>
            <person name="Lipzen A."/>
            <person name="Ohm R.A."/>
            <person name="Wang M."/>
            <person name="Grigoriev I.V."/>
            <person name="Zambonelli A."/>
            <person name="Martin F.M."/>
        </authorList>
    </citation>
    <scope>NUCLEOTIDE SEQUENCE [LARGE SCALE GENOMIC DNA]</scope>
    <source>
        <strain evidence="4 5">Tbo3840</strain>
    </source>
</reference>
<protein>
    <submittedName>
        <fullName evidence="4">Uncharacterized protein</fullName>
    </submittedName>
</protein>
<dbReference type="STRING" id="42251.A0A2T6ZKT8"/>
<dbReference type="SMART" id="SM00386">
    <property type="entry name" value="HAT"/>
    <property type="match status" value="6"/>
</dbReference>
<evidence type="ECO:0000256" key="1">
    <source>
        <dbReference type="ARBA" id="ARBA00022552"/>
    </source>
</evidence>
<dbReference type="OrthoDB" id="412781at2759"/>
<gene>
    <name evidence="4" type="ORF">B9Z19DRAFT_991852</name>
</gene>
<dbReference type="SUPFAM" id="SSF48452">
    <property type="entry name" value="TPR-like"/>
    <property type="match status" value="2"/>
</dbReference>
<dbReference type="InterPro" id="IPR003107">
    <property type="entry name" value="HAT"/>
</dbReference>
<dbReference type="AlphaFoldDB" id="A0A2T6ZKT8"/>
<dbReference type="GO" id="GO:0032040">
    <property type="term" value="C:small-subunit processome"/>
    <property type="evidence" value="ECO:0007669"/>
    <property type="project" value="TreeGrafter"/>
</dbReference>
<evidence type="ECO:0000313" key="5">
    <source>
        <dbReference type="Proteomes" id="UP000244722"/>
    </source>
</evidence>
<keyword evidence="1" id="KW-0698">rRNA processing</keyword>
<feature type="region of interest" description="Disordered" evidence="3">
    <location>
        <begin position="1"/>
        <end position="49"/>
    </location>
</feature>
<sequence>MTDKPAGKGPGTGGLNWPFNVLDKRGLDTDSERDTSLEEERHKKKRKKVQIKEDLTGNLATREPQSVADFERLLLGDPNDSILWIMYMSFQLQLNEVEKAREIAERAIKTIAPKEKQNVWIAMLNMESMYGTDETLEEAFKRACQYNEAQGIYEKLASIYIQTGKTEKAHDLFKVMIKKFSTDLRIWLKYSKFLHNSKQNPELVCTILQRAMKALPRDQHKTLSSKFAMLQFFTGNPERGRMLFERLLTTFEEKNDLYYMFLDMEIMFLDKKIKYGNEEDDGKEGVRALFKRALAEKISTHQAKVLFKKWLGFEKSKGDEKSVEAVTRKAKKYFEAKKGE</sequence>
<evidence type="ECO:0000313" key="4">
    <source>
        <dbReference type="EMBL" id="PUU76101.1"/>
    </source>
</evidence>
<keyword evidence="2" id="KW-0677">Repeat</keyword>
<dbReference type="Gene3D" id="1.25.40.10">
    <property type="entry name" value="Tetratricopeptide repeat domain"/>
    <property type="match status" value="2"/>
</dbReference>
<dbReference type="GO" id="GO:0006364">
    <property type="term" value="P:rRNA processing"/>
    <property type="evidence" value="ECO:0007669"/>
    <property type="project" value="UniProtKB-KW"/>
</dbReference>
<dbReference type="PANTHER" id="PTHR23270">
    <property type="entry name" value="PROGRAMMED CELL DEATH PROTEIN 11 PRE-RRNA PROCESSING PROTEIN RRP5"/>
    <property type="match status" value="1"/>
</dbReference>
<dbReference type="PANTHER" id="PTHR23270:SF10">
    <property type="entry name" value="PROTEIN RRP5 HOMOLOG"/>
    <property type="match status" value="1"/>
</dbReference>
<accession>A0A2T6ZKT8</accession>
<dbReference type="InterPro" id="IPR045209">
    <property type="entry name" value="Rrp5"/>
</dbReference>
<evidence type="ECO:0000256" key="3">
    <source>
        <dbReference type="SAM" id="MobiDB-lite"/>
    </source>
</evidence>
<feature type="compositionally biased region" description="Basic and acidic residues" evidence="3">
    <location>
        <begin position="22"/>
        <end position="41"/>
    </location>
</feature>
<evidence type="ECO:0000256" key="2">
    <source>
        <dbReference type="ARBA" id="ARBA00022737"/>
    </source>
</evidence>
<organism evidence="4 5">
    <name type="scientific">Tuber borchii</name>
    <name type="common">White truffle</name>
    <dbReference type="NCBI Taxonomy" id="42251"/>
    <lineage>
        <taxon>Eukaryota</taxon>
        <taxon>Fungi</taxon>
        <taxon>Dikarya</taxon>
        <taxon>Ascomycota</taxon>
        <taxon>Pezizomycotina</taxon>
        <taxon>Pezizomycetes</taxon>
        <taxon>Pezizales</taxon>
        <taxon>Tuberaceae</taxon>
        <taxon>Tuber</taxon>
    </lineage>
</organism>
<proteinExistence type="predicted"/>
<name>A0A2T6ZKT8_TUBBO</name>
<dbReference type="InterPro" id="IPR011990">
    <property type="entry name" value="TPR-like_helical_dom_sf"/>
</dbReference>
<comment type="caution">
    <text evidence="4">The sequence shown here is derived from an EMBL/GenBank/DDBJ whole genome shotgun (WGS) entry which is preliminary data.</text>
</comment>
<dbReference type="GO" id="GO:0003723">
    <property type="term" value="F:RNA binding"/>
    <property type="evidence" value="ECO:0007669"/>
    <property type="project" value="TreeGrafter"/>
</dbReference>
<keyword evidence="5" id="KW-1185">Reference proteome</keyword>
<dbReference type="EMBL" id="NESQ01000202">
    <property type="protein sequence ID" value="PUU76101.1"/>
    <property type="molecule type" value="Genomic_DNA"/>
</dbReference>
<dbReference type="Proteomes" id="UP000244722">
    <property type="component" value="Unassembled WGS sequence"/>
</dbReference>